<dbReference type="EMBL" id="JABWDY010012384">
    <property type="protein sequence ID" value="KAF5199134.1"/>
    <property type="molecule type" value="Genomic_DNA"/>
</dbReference>
<gene>
    <name evidence="2" type="ORF">FRX31_011280</name>
</gene>
<reference evidence="2 3" key="1">
    <citation type="submission" date="2020-06" db="EMBL/GenBank/DDBJ databases">
        <title>Transcriptomic and genomic resources for Thalictrum thalictroides and T. hernandezii: Facilitating candidate gene discovery in an emerging model plant lineage.</title>
        <authorList>
            <person name="Arias T."/>
            <person name="Riano-Pachon D.M."/>
            <person name="Di Stilio V.S."/>
        </authorList>
    </citation>
    <scope>NUCLEOTIDE SEQUENCE [LARGE SCALE GENOMIC DNA]</scope>
    <source>
        <strain evidence="3">cv. WT478/WT964</strain>
        <tissue evidence="2">Leaves</tissue>
    </source>
</reference>
<protein>
    <submittedName>
        <fullName evidence="2">Uncharacterized protein</fullName>
    </submittedName>
</protein>
<name>A0A7J6WP23_THATH</name>
<organism evidence="2 3">
    <name type="scientific">Thalictrum thalictroides</name>
    <name type="common">Rue-anemone</name>
    <name type="synonym">Anemone thalictroides</name>
    <dbReference type="NCBI Taxonomy" id="46969"/>
    <lineage>
        <taxon>Eukaryota</taxon>
        <taxon>Viridiplantae</taxon>
        <taxon>Streptophyta</taxon>
        <taxon>Embryophyta</taxon>
        <taxon>Tracheophyta</taxon>
        <taxon>Spermatophyta</taxon>
        <taxon>Magnoliopsida</taxon>
        <taxon>Ranunculales</taxon>
        <taxon>Ranunculaceae</taxon>
        <taxon>Thalictroideae</taxon>
        <taxon>Thalictrum</taxon>
    </lineage>
</organism>
<dbReference type="AlphaFoldDB" id="A0A7J6WP23"/>
<feature type="compositionally biased region" description="Polar residues" evidence="1">
    <location>
        <begin position="82"/>
        <end position="99"/>
    </location>
</feature>
<keyword evidence="3" id="KW-1185">Reference proteome</keyword>
<evidence type="ECO:0000256" key="1">
    <source>
        <dbReference type="SAM" id="MobiDB-lite"/>
    </source>
</evidence>
<evidence type="ECO:0000313" key="2">
    <source>
        <dbReference type="EMBL" id="KAF5199134.1"/>
    </source>
</evidence>
<proteinExistence type="predicted"/>
<evidence type="ECO:0000313" key="3">
    <source>
        <dbReference type="Proteomes" id="UP000554482"/>
    </source>
</evidence>
<comment type="caution">
    <text evidence="2">The sequence shown here is derived from an EMBL/GenBank/DDBJ whole genome shotgun (WGS) entry which is preliminary data.</text>
</comment>
<dbReference type="Proteomes" id="UP000554482">
    <property type="component" value="Unassembled WGS sequence"/>
</dbReference>
<feature type="compositionally biased region" description="Basic and acidic residues" evidence="1">
    <location>
        <begin position="100"/>
        <end position="118"/>
    </location>
</feature>
<accession>A0A7J6WP23</accession>
<sequence>MEGRAIESSSLVDVRRNWANLDTDCPLFAMKRTRWVHMFADENTFRALPSTQFMKAAAGESQLSLCFMHAILQITPWNPNSAMFSSQRKNQEANQQLSTENDKQIEESGVPHDLEIWS</sequence>
<feature type="region of interest" description="Disordered" evidence="1">
    <location>
        <begin position="82"/>
        <end position="118"/>
    </location>
</feature>